<evidence type="ECO:0000256" key="2">
    <source>
        <dbReference type="ARBA" id="ARBA00022857"/>
    </source>
</evidence>
<dbReference type="GeneID" id="81400865"/>
<comment type="caution">
    <text evidence="5">The sequence shown here is derived from an EMBL/GenBank/DDBJ whole genome shotgun (WGS) entry which is preliminary data.</text>
</comment>
<dbReference type="RefSeq" id="XP_056526861.1">
    <property type="nucleotide sequence ID" value="XM_056661695.1"/>
</dbReference>
<dbReference type="InterPro" id="IPR020904">
    <property type="entry name" value="Sc_DH/Rdtase_CS"/>
</dbReference>
<reference evidence="5" key="1">
    <citation type="submission" date="2022-11" db="EMBL/GenBank/DDBJ databases">
        <authorList>
            <person name="Petersen C."/>
        </authorList>
    </citation>
    <scope>NUCLEOTIDE SEQUENCE</scope>
    <source>
        <strain evidence="5">IBT 22155</strain>
    </source>
</reference>
<reference evidence="5" key="2">
    <citation type="journal article" date="2023" name="IMA Fungus">
        <title>Comparative genomic study of the Penicillium genus elucidates a diverse pangenome and 15 lateral gene transfer events.</title>
        <authorList>
            <person name="Petersen C."/>
            <person name="Sorensen T."/>
            <person name="Nielsen M.R."/>
            <person name="Sondergaard T.E."/>
            <person name="Sorensen J.L."/>
            <person name="Fitzpatrick D.A."/>
            <person name="Frisvad J.C."/>
            <person name="Nielsen K.L."/>
        </authorList>
    </citation>
    <scope>NUCLEOTIDE SEQUENCE</scope>
    <source>
        <strain evidence="5">IBT 22155</strain>
    </source>
</reference>
<dbReference type="PROSITE" id="PS00061">
    <property type="entry name" value="ADH_SHORT"/>
    <property type="match status" value="1"/>
</dbReference>
<dbReference type="Pfam" id="PF13561">
    <property type="entry name" value="adh_short_C2"/>
    <property type="match status" value="1"/>
</dbReference>
<dbReference type="InterPro" id="IPR036291">
    <property type="entry name" value="NAD(P)-bd_dom_sf"/>
</dbReference>
<evidence type="ECO:0000256" key="1">
    <source>
        <dbReference type="ARBA" id="ARBA00006484"/>
    </source>
</evidence>
<name>A0A9W9HJ79_9EURO</name>
<sequence length="289" mass="30267">MVVPNPNATQPELAGKVALVTGGGRGIGAGIALELAKKGANVAINYASSSKTADAVVQQIQAEGVHGAAFQANLTQVESIEALFEQVVSHFGRLDIVVSNAGTEKFVPLSETTLDDFNAVFDLNTRAQFFVAKNAYNHIQPGGRVVLMSSIAAGLGVPGHSLYAGSKSAVEGFTRCFAADFGKKKATVNAIAPAGVKSDMWMSNAWRYAPGCDQNSSIEEIEQALANGSPLGRCGVPADIGRIVAFLASPAGEWINGEYWNAGLTPYEKMTNYVRFTGQILPCNGGANI</sequence>
<dbReference type="OrthoDB" id="47007at2759"/>
<dbReference type="Gene3D" id="3.40.50.720">
    <property type="entry name" value="NAD(P)-binding Rossmann-like Domain"/>
    <property type="match status" value="1"/>
</dbReference>
<dbReference type="InterPro" id="IPR002347">
    <property type="entry name" value="SDR_fam"/>
</dbReference>
<dbReference type="SUPFAM" id="SSF51735">
    <property type="entry name" value="NAD(P)-binding Rossmann-fold domains"/>
    <property type="match status" value="1"/>
</dbReference>
<dbReference type="InterPro" id="IPR057326">
    <property type="entry name" value="KR_dom"/>
</dbReference>
<dbReference type="GO" id="GO:0016491">
    <property type="term" value="F:oxidoreductase activity"/>
    <property type="evidence" value="ECO:0007669"/>
    <property type="project" value="UniProtKB-KW"/>
</dbReference>
<dbReference type="PANTHER" id="PTHR43639">
    <property type="entry name" value="OXIDOREDUCTASE, SHORT-CHAIN DEHYDROGENASE/REDUCTASE FAMILY (AFU_ORTHOLOGUE AFUA_5G02870)"/>
    <property type="match status" value="1"/>
</dbReference>
<evidence type="ECO:0000259" key="4">
    <source>
        <dbReference type="SMART" id="SM00822"/>
    </source>
</evidence>
<evidence type="ECO:0000256" key="3">
    <source>
        <dbReference type="ARBA" id="ARBA00023002"/>
    </source>
</evidence>
<evidence type="ECO:0000313" key="6">
    <source>
        <dbReference type="Proteomes" id="UP001149079"/>
    </source>
</evidence>
<dbReference type="PRINTS" id="PR00080">
    <property type="entry name" value="SDRFAMILY"/>
</dbReference>
<comment type="similarity">
    <text evidence="1">Belongs to the short-chain dehydrogenases/reductases (SDR) family.</text>
</comment>
<organism evidence="5 6">
    <name type="scientific">Penicillium bovifimosum</name>
    <dbReference type="NCBI Taxonomy" id="126998"/>
    <lineage>
        <taxon>Eukaryota</taxon>
        <taxon>Fungi</taxon>
        <taxon>Dikarya</taxon>
        <taxon>Ascomycota</taxon>
        <taxon>Pezizomycotina</taxon>
        <taxon>Eurotiomycetes</taxon>
        <taxon>Eurotiomycetidae</taxon>
        <taxon>Eurotiales</taxon>
        <taxon>Aspergillaceae</taxon>
        <taxon>Penicillium</taxon>
    </lineage>
</organism>
<dbReference type="Proteomes" id="UP001149079">
    <property type="component" value="Unassembled WGS sequence"/>
</dbReference>
<keyword evidence="2" id="KW-0521">NADP</keyword>
<dbReference type="AlphaFoldDB" id="A0A9W9HJ79"/>
<dbReference type="EMBL" id="JAPQKL010000001">
    <property type="protein sequence ID" value="KAJ5146387.1"/>
    <property type="molecule type" value="Genomic_DNA"/>
</dbReference>
<feature type="domain" description="Ketoreductase" evidence="4">
    <location>
        <begin position="16"/>
        <end position="200"/>
    </location>
</feature>
<protein>
    <submittedName>
        <fullName evidence="5">Short-chain dehydrogenase/reductase SDR</fullName>
    </submittedName>
</protein>
<keyword evidence="3" id="KW-0560">Oxidoreductase</keyword>
<dbReference type="PANTHER" id="PTHR43639:SF1">
    <property type="entry name" value="SHORT-CHAIN DEHYDROGENASE_REDUCTASE FAMILY PROTEIN"/>
    <property type="match status" value="1"/>
</dbReference>
<proteinExistence type="inferred from homology"/>
<keyword evidence="6" id="KW-1185">Reference proteome</keyword>
<evidence type="ECO:0000313" key="5">
    <source>
        <dbReference type="EMBL" id="KAJ5146387.1"/>
    </source>
</evidence>
<dbReference type="FunFam" id="3.40.50.720:FF:000084">
    <property type="entry name" value="Short-chain dehydrogenase reductase"/>
    <property type="match status" value="1"/>
</dbReference>
<accession>A0A9W9HJ79</accession>
<dbReference type="PRINTS" id="PR00081">
    <property type="entry name" value="GDHRDH"/>
</dbReference>
<dbReference type="SMART" id="SM00822">
    <property type="entry name" value="PKS_KR"/>
    <property type="match status" value="1"/>
</dbReference>
<gene>
    <name evidence="5" type="ORF">N7515_000951</name>
</gene>